<dbReference type="AlphaFoldDB" id="A0A0G4LFM6"/>
<dbReference type="InterPro" id="IPR007867">
    <property type="entry name" value="GMC_OxRtase_C"/>
</dbReference>
<evidence type="ECO:0008006" key="6">
    <source>
        <dbReference type="Google" id="ProtNLM"/>
    </source>
</evidence>
<dbReference type="Pfam" id="PF05199">
    <property type="entry name" value="GMC_oxred_C"/>
    <property type="match status" value="1"/>
</dbReference>
<dbReference type="PANTHER" id="PTHR47190">
    <property type="entry name" value="DEHYDROGENASE, PUTATIVE-RELATED"/>
    <property type="match status" value="1"/>
</dbReference>
<feature type="non-terminal residue" evidence="4">
    <location>
        <position position="508"/>
    </location>
</feature>
<dbReference type="InterPro" id="IPR000172">
    <property type="entry name" value="GMC_OxRdtase_N"/>
</dbReference>
<dbReference type="SUPFAM" id="SSF51905">
    <property type="entry name" value="FAD/NAD(P)-binding domain"/>
    <property type="match status" value="1"/>
</dbReference>
<keyword evidence="5" id="KW-1185">Reference proteome</keyword>
<dbReference type="InterPro" id="IPR053208">
    <property type="entry name" value="GMC_Oxidoreductase_CD"/>
</dbReference>
<name>A0A0G4LFM6_VERLO</name>
<dbReference type="Pfam" id="PF00732">
    <property type="entry name" value="GMC_oxred_N"/>
    <property type="match status" value="1"/>
</dbReference>
<dbReference type="InterPro" id="IPR036188">
    <property type="entry name" value="FAD/NAD-bd_sf"/>
</dbReference>
<feature type="domain" description="Glucose-methanol-choline oxidoreductase N-terminal" evidence="2">
    <location>
        <begin position="87"/>
        <end position="223"/>
    </location>
</feature>
<reference evidence="4 5" key="1">
    <citation type="submission" date="2015-05" db="EMBL/GenBank/DDBJ databases">
        <authorList>
            <person name="Wang D.B."/>
            <person name="Wang M."/>
        </authorList>
    </citation>
    <scope>NUCLEOTIDE SEQUENCE [LARGE SCALE GENOMIC DNA]</scope>
    <source>
        <strain evidence="4">VL1</strain>
    </source>
</reference>
<dbReference type="Gene3D" id="3.30.410.10">
    <property type="entry name" value="Cholesterol Oxidase, domain 2"/>
    <property type="match status" value="1"/>
</dbReference>
<dbReference type="Proteomes" id="UP000044602">
    <property type="component" value="Unassembled WGS sequence"/>
</dbReference>
<evidence type="ECO:0000259" key="3">
    <source>
        <dbReference type="Pfam" id="PF05199"/>
    </source>
</evidence>
<dbReference type="GO" id="GO:0016614">
    <property type="term" value="F:oxidoreductase activity, acting on CH-OH group of donors"/>
    <property type="evidence" value="ECO:0007669"/>
    <property type="project" value="InterPro"/>
</dbReference>
<protein>
    <recommendedName>
        <fullName evidence="6">Glucose-methanol-choline oxidoreductase N-terminal domain-containing protein</fullName>
    </recommendedName>
</protein>
<dbReference type="Gene3D" id="3.50.50.60">
    <property type="entry name" value="FAD/NAD(P)-binding domain"/>
    <property type="match status" value="2"/>
</dbReference>
<evidence type="ECO:0000313" key="5">
    <source>
        <dbReference type="Proteomes" id="UP000044602"/>
    </source>
</evidence>
<organism evidence="4 5">
    <name type="scientific">Verticillium longisporum</name>
    <name type="common">Verticillium dahliae var. longisporum</name>
    <dbReference type="NCBI Taxonomy" id="100787"/>
    <lineage>
        <taxon>Eukaryota</taxon>
        <taxon>Fungi</taxon>
        <taxon>Dikarya</taxon>
        <taxon>Ascomycota</taxon>
        <taxon>Pezizomycotina</taxon>
        <taxon>Sordariomycetes</taxon>
        <taxon>Hypocreomycetidae</taxon>
        <taxon>Glomerellales</taxon>
        <taxon>Plectosphaerellaceae</taxon>
        <taxon>Verticillium</taxon>
    </lineage>
</organism>
<gene>
    <name evidence="4" type="ORF">BN1708_012888</name>
</gene>
<comment type="similarity">
    <text evidence="1">Belongs to the GMC oxidoreductase family.</text>
</comment>
<evidence type="ECO:0000256" key="1">
    <source>
        <dbReference type="ARBA" id="ARBA00010790"/>
    </source>
</evidence>
<dbReference type="GO" id="GO:0050660">
    <property type="term" value="F:flavin adenine dinucleotide binding"/>
    <property type="evidence" value="ECO:0007669"/>
    <property type="project" value="InterPro"/>
</dbReference>
<proteinExistence type="inferred from homology"/>
<sequence>MVGQLFLVARPEDDAIITSMPKATGYSNPDVGVNADAARSSEFAAWAALASEAPTAPEPTVPGNPGNSTTLGVPANVTRSISNITFDYIVAGAGAADIVAAQRLAEAGHSVLLLERGSPSYFSTGSKAIMDWNLSVTQYDVPGMAYHLATAKDTSEYCTDAASQAGCALGGSTIVNAMMYVKTRAADFDDSWPHGWQRQDGVEAATERLFQRSPETILASQDGKRYDDAAFDIVSGFLSNNGWSEVNAVKSPEEKQLIFTHPTGLIENGLRAIREGSPVTGVIHLKTDGAIILAAAQIETVASGTTNINLTPQNEWLPLPVGGNMRDHPIFTVKFNTRADLKTLPKDAWLMPSQKTIDLFTKPSMNTDGDGEAILSFMATLIEYANKSDSSLTLPVNNTAENLTQTFRSGSHFVGTAVMGEEDDGSSVVDTDTRVWGTDNLYVFDASIHPKVPTGNTQAHVIVVAEHAVSKILGVEPIKCKTKRSHMFRDRQEVLDRSHLRRKALLHR</sequence>
<evidence type="ECO:0000259" key="2">
    <source>
        <dbReference type="Pfam" id="PF00732"/>
    </source>
</evidence>
<dbReference type="PANTHER" id="PTHR47190:SF4">
    <property type="entry name" value="DEHYDROGENASE, PUTATIVE-RELATED"/>
    <property type="match status" value="1"/>
</dbReference>
<accession>A0A0G4LFM6</accession>
<feature type="domain" description="Glucose-methanol-choline oxidoreductase C-terminal" evidence="3">
    <location>
        <begin position="397"/>
        <end position="465"/>
    </location>
</feature>
<dbReference type="EMBL" id="CVQH01011669">
    <property type="protein sequence ID" value="CRK20500.1"/>
    <property type="molecule type" value="Genomic_DNA"/>
</dbReference>
<dbReference type="STRING" id="100787.A0A0G4LFM6"/>
<evidence type="ECO:0000313" key="4">
    <source>
        <dbReference type="EMBL" id="CRK20500.1"/>
    </source>
</evidence>